<dbReference type="OrthoDB" id="5196352at2"/>
<evidence type="ECO:0000313" key="1">
    <source>
        <dbReference type="EMBL" id="PKW25412.1"/>
    </source>
</evidence>
<dbReference type="RefSeq" id="WP_143598260.1">
    <property type="nucleotide sequence ID" value="NZ_PJNE01000001.1"/>
</dbReference>
<dbReference type="Proteomes" id="UP000233781">
    <property type="component" value="Unassembled WGS sequence"/>
</dbReference>
<evidence type="ECO:0000313" key="2">
    <source>
        <dbReference type="Proteomes" id="UP000233781"/>
    </source>
</evidence>
<dbReference type="EMBL" id="PJNE01000001">
    <property type="protein sequence ID" value="PKW25412.1"/>
    <property type="molecule type" value="Genomic_DNA"/>
</dbReference>
<sequence>MNPAVGYLTHLADQEGVTPIHNHEPSFWLRARLVDLHSRWNTGRMLTCRHVLTQPGGVFITALWLPEVMVCTSCAVDALRLPAAADLTCDRCSAPDPKTRAVAVDEQGVIVTFGLCPDCYRREMPA</sequence>
<keyword evidence="2" id="KW-1185">Reference proteome</keyword>
<name>A0A2N3YEX9_9MICO</name>
<organism evidence="1 2">
    <name type="scientific">Phycicoccus duodecadis</name>
    <dbReference type="NCBI Taxonomy" id="173053"/>
    <lineage>
        <taxon>Bacteria</taxon>
        <taxon>Bacillati</taxon>
        <taxon>Actinomycetota</taxon>
        <taxon>Actinomycetes</taxon>
        <taxon>Micrococcales</taxon>
        <taxon>Intrasporangiaceae</taxon>
        <taxon>Phycicoccus</taxon>
    </lineage>
</organism>
<comment type="caution">
    <text evidence="1">The sequence shown here is derived from an EMBL/GenBank/DDBJ whole genome shotgun (WGS) entry which is preliminary data.</text>
</comment>
<dbReference type="AlphaFoldDB" id="A0A2N3YEX9"/>
<gene>
    <name evidence="1" type="ORF">ATL31_0200</name>
</gene>
<reference evidence="1 2" key="1">
    <citation type="submission" date="2017-12" db="EMBL/GenBank/DDBJ databases">
        <title>Sequencing the genomes of 1000 Actinobacteria strains.</title>
        <authorList>
            <person name="Klenk H.-P."/>
        </authorList>
    </citation>
    <scope>NUCLEOTIDE SEQUENCE [LARGE SCALE GENOMIC DNA]</scope>
    <source>
        <strain evidence="1 2">DSM 12806</strain>
    </source>
</reference>
<accession>A0A2N3YEX9</accession>
<proteinExistence type="predicted"/>
<protein>
    <submittedName>
        <fullName evidence="1">Uncharacterized protein</fullName>
    </submittedName>
</protein>